<dbReference type="Proteomes" id="UP000792457">
    <property type="component" value="Unassembled WGS sequence"/>
</dbReference>
<comment type="caution">
    <text evidence="2">The sequence shown here is derived from an EMBL/GenBank/DDBJ whole genome shotgun (WGS) entry which is preliminary data.</text>
</comment>
<organism evidence="2 3">
    <name type="scientific">Ladona fulva</name>
    <name type="common">Scarce chaser dragonfly</name>
    <name type="synonym">Libellula fulva</name>
    <dbReference type="NCBI Taxonomy" id="123851"/>
    <lineage>
        <taxon>Eukaryota</taxon>
        <taxon>Metazoa</taxon>
        <taxon>Ecdysozoa</taxon>
        <taxon>Arthropoda</taxon>
        <taxon>Hexapoda</taxon>
        <taxon>Insecta</taxon>
        <taxon>Pterygota</taxon>
        <taxon>Palaeoptera</taxon>
        <taxon>Odonata</taxon>
        <taxon>Epiprocta</taxon>
        <taxon>Anisoptera</taxon>
        <taxon>Libelluloidea</taxon>
        <taxon>Libellulidae</taxon>
        <taxon>Ladona</taxon>
    </lineage>
</organism>
<name>A0A8K0P4V9_LADFU</name>
<reference evidence="2" key="2">
    <citation type="submission" date="2017-10" db="EMBL/GenBank/DDBJ databases">
        <title>Ladona fulva Genome sequencing and assembly.</title>
        <authorList>
            <person name="Murali S."/>
            <person name="Richards S."/>
            <person name="Bandaranaike D."/>
            <person name="Bellair M."/>
            <person name="Blankenburg K."/>
            <person name="Chao H."/>
            <person name="Dinh H."/>
            <person name="Doddapaneni H."/>
            <person name="Dugan-Rocha S."/>
            <person name="Elkadiri S."/>
            <person name="Gnanaolivu R."/>
            <person name="Hernandez B."/>
            <person name="Skinner E."/>
            <person name="Javaid M."/>
            <person name="Lee S."/>
            <person name="Li M."/>
            <person name="Ming W."/>
            <person name="Munidasa M."/>
            <person name="Muniz J."/>
            <person name="Nguyen L."/>
            <person name="Hughes D."/>
            <person name="Osuji N."/>
            <person name="Pu L.-L."/>
            <person name="Puazo M."/>
            <person name="Qu C."/>
            <person name="Quiroz J."/>
            <person name="Raj R."/>
            <person name="Weissenberger G."/>
            <person name="Xin Y."/>
            <person name="Zou X."/>
            <person name="Han Y."/>
            <person name="Worley K."/>
            <person name="Muzny D."/>
            <person name="Gibbs R."/>
        </authorList>
    </citation>
    <scope>NUCLEOTIDE SEQUENCE</scope>
    <source>
        <strain evidence="2">Sampled in the wild</strain>
    </source>
</reference>
<dbReference type="EMBL" id="KZ308615">
    <property type="protein sequence ID" value="KAG8232383.1"/>
    <property type="molecule type" value="Genomic_DNA"/>
</dbReference>
<sequence>MAAVHSTRVGLAAFWLPCAVWTAYISSHDTLSIIGLNNIERARHACGGILANNVRNMMTDYFLTPIGSLKFEEEISISPKTLFPLLVTRLTLKSYHCPLVFGSSKFSFGINFSPTTFARYICKYIQDLALKPSTIRFTSHIDIVSCLEGSTMKLAPRHTNKPLLARKMIRYRIDSYSIDDFDHYPRQTKKFKIFTSYIFTSDAALTTFTQFAQLLLQEITFYPYIRNRYQKKINKEVAYSNHLYVMMLEEEYVGLWI</sequence>
<evidence type="ECO:0000313" key="3">
    <source>
        <dbReference type="Proteomes" id="UP000792457"/>
    </source>
</evidence>
<feature type="signal peptide" evidence="1">
    <location>
        <begin position="1"/>
        <end position="22"/>
    </location>
</feature>
<keyword evidence="3" id="KW-1185">Reference proteome</keyword>
<proteinExistence type="predicted"/>
<gene>
    <name evidence="2" type="ORF">J437_LFUL012526</name>
</gene>
<reference evidence="2" key="1">
    <citation type="submission" date="2013-04" db="EMBL/GenBank/DDBJ databases">
        <authorList>
            <person name="Qu J."/>
            <person name="Murali S.C."/>
            <person name="Bandaranaike D."/>
            <person name="Bellair M."/>
            <person name="Blankenburg K."/>
            <person name="Chao H."/>
            <person name="Dinh H."/>
            <person name="Doddapaneni H."/>
            <person name="Downs B."/>
            <person name="Dugan-Rocha S."/>
            <person name="Elkadiri S."/>
            <person name="Gnanaolivu R.D."/>
            <person name="Hernandez B."/>
            <person name="Javaid M."/>
            <person name="Jayaseelan J.C."/>
            <person name="Lee S."/>
            <person name="Li M."/>
            <person name="Ming W."/>
            <person name="Munidasa M."/>
            <person name="Muniz J."/>
            <person name="Nguyen L."/>
            <person name="Ongeri F."/>
            <person name="Osuji N."/>
            <person name="Pu L.-L."/>
            <person name="Puazo M."/>
            <person name="Qu C."/>
            <person name="Quiroz J."/>
            <person name="Raj R."/>
            <person name="Weissenberger G."/>
            <person name="Xin Y."/>
            <person name="Zou X."/>
            <person name="Han Y."/>
            <person name="Richards S."/>
            <person name="Worley K."/>
            <person name="Muzny D."/>
            <person name="Gibbs R."/>
        </authorList>
    </citation>
    <scope>NUCLEOTIDE SEQUENCE</scope>
    <source>
        <strain evidence="2">Sampled in the wild</strain>
    </source>
</reference>
<evidence type="ECO:0000313" key="2">
    <source>
        <dbReference type="EMBL" id="KAG8232383.1"/>
    </source>
</evidence>
<dbReference type="AlphaFoldDB" id="A0A8K0P4V9"/>
<feature type="chain" id="PRO_5035476779" evidence="1">
    <location>
        <begin position="23"/>
        <end position="257"/>
    </location>
</feature>
<protein>
    <submittedName>
        <fullName evidence="2">Uncharacterized protein</fullName>
    </submittedName>
</protein>
<keyword evidence="1" id="KW-0732">Signal</keyword>
<accession>A0A8K0P4V9</accession>
<evidence type="ECO:0000256" key="1">
    <source>
        <dbReference type="SAM" id="SignalP"/>
    </source>
</evidence>